<dbReference type="Proteomes" id="UP001168883">
    <property type="component" value="Unassembled WGS sequence"/>
</dbReference>
<protein>
    <recommendedName>
        <fullName evidence="3">Transposase IS701-like DDE domain-containing protein</fullName>
    </recommendedName>
</protein>
<keyword evidence="2" id="KW-1185">Reference proteome</keyword>
<evidence type="ECO:0000313" key="2">
    <source>
        <dbReference type="Proteomes" id="UP001168883"/>
    </source>
</evidence>
<reference evidence="1" key="1">
    <citation type="submission" date="2023-07" db="EMBL/GenBank/DDBJ databases">
        <authorList>
            <person name="Aktuganov G."/>
            <person name="Boyko T."/>
            <person name="Delegan Y."/>
            <person name="Galimzianova N."/>
            <person name="Gilvanova E."/>
            <person name="Korobov V."/>
            <person name="Kuzmina L."/>
            <person name="Melentiev A."/>
            <person name="Milman P."/>
            <person name="Ryabova A."/>
            <person name="Stupak E."/>
            <person name="Yasakov T."/>
            <person name="Zharikova N."/>
            <person name="Zhurenko E."/>
        </authorList>
    </citation>
    <scope>NUCLEOTIDE SEQUENCE</scope>
    <source>
        <strain evidence="1">IB-739</strain>
    </source>
</reference>
<name>A0ABT8VCG5_9BACL</name>
<proteinExistence type="predicted"/>
<gene>
    <name evidence="1" type="ORF">Q3C12_16870</name>
</gene>
<dbReference type="EMBL" id="JAUMKJ010000019">
    <property type="protein sequence ID" value="MDO3678679.1"/>
    <property type="molecule type" value="Genomic_DNA"/>
</dbReference>
<accession>A0ABT8VCG5</accession>
<organism evidence="1 2">
    <name type="scientific">Paenibacillus ehimensis</name>
    <dbReference type="NCBI Taxonomy" id="79264"/>
    <lineage>
        <taxon>Bacteria</taxon>
        <taxon>Bacillati</taxon>
        <taxon>Bacillota</taxon>
        <taxon>Bacilli</taxon>
        <taxon>Bacillales</taxon>
        <taxon>Paenibacillaceae</taxon>
        <taxon>Paenibacillus</taxon>
    </lineage>
</organism>
<evidence type="ECO:0008006" key="3">
    <source>
        <dbReference type="Google" id="ProtNLM"/>
    </source>
</evidence>
<dbReference type="RefSeq" id="WP_302879011.1">
    <property type="nucleotide sequence ID" value="NZ_JAUMKJ010000019.1"/>
</dbReference>
<sequence length="110" mass="12491">MIQDLSLHPCGYETLIDFFRSSAWSLESLQLTWLQVVRRVAPLFTLNGAVILFGDGMKQSKEARRMPGVKKFRQESENSSKAEYIFGHLFGAPLLSSWDRPTSGSAFRYS</sequence>
<comment type="caution">
    <text evidence="1">The sequence shown here is derived from an EMBL/GenBank/DDBJ whole genome shotgun (WGS) entry which is preliminary data.</text>
</comment>
<evidence type="ECO:0000313" key="1">
    <source>
        <dbReference type="EMBL" id="MDO3678679.1"/>
    </source>
</evidence>